<name>A0A8C5D9D9_GOUWI</name>
<dbReference type="Pfam" id="PF12937">
    <property type="entry name" value="F-box-like"/>
    <property type="match status" value="1"/>
</dbReference>
<reference evidence="2" key="2">
    <citation type="submission" date="2025-08" db="UniProtKB">
        <authorList>
            <consortium name="Ensembl"/>
        </authorList>
    </citation>
    <scope>IDENTIFICATION</scope>
</reference>
<sequence>MGQSYSTTGSHLGFSAIPTALQHIDRYRTGLNPQPLLPVELSVRIFLVLDPLSLLTAAQSCSLWNRTINHSWNIWKHHCCSLCCRTHVDKDRQDGYSWKNFHRSVLKRDWLSGRYSDVSSADELRDVTMISLDAESWGEILQAELDR</sequence>
<dbReference type="Ensembl" id="ENSGWIT00000002847.1">
    <property type="protein sequence ID" value="ENSGWIP00000002632.1"/>
    <property type="gene ID" value="ENSGWIG00000001418.1"/>
</dbReference>
<keyword evidence="3" id="KW-1185">Reference proteome</keyword>
<dbReference type="InterPro" id="IPR036047">
    <property type="entry name" value="F-box-like_dom_sf"/>
</dbReference>
<protein>
    <submittedName>
        <fullName evidence="2">F-box protein 48</fullName>
    </submittedName>
</protein>
<proteinExistence type="predicted"/>
<dbReference type="Gene3D" id="1.20.1280.50">
    <property type="match status" value="1"/>
</dbReference>
<dbReference type="InterPro" id="IPR001810">
    <property type="entry name" value="F-box_dom"/>
</dbReference>
<reference evidence="2" key="3">
    <citation type="submission" date="2025-09" db="UniProtKB">
        <authorList>
            <consortium name="Ensembl"/>
        </authorList>
    </citation>
    <scope>IDENTIFICATION</scope>
</reference>
<dbReference type="Proteomes" id="UP000694680">
    <property type="component" value="Chromosome 1"/>
</dbReference>
<accession>A0A8C5D9D9</accession>
<dbReference type="SUPFAM" id="SSF81383">
    <property type="entry name" value="F-box domain"/>
    <property type="match status" value="1"/>
</dbReference>
<feature type="domain" description="F-box" evidence="1">
    <location>
        <begin position="37"/>
        <end position="80"/>
    </location>
</feature>
<evidence type="ECO:0000259" key="1">
    <source>
        <dbReference type="Pfam" id="PF12937"/>
    </source>
</evidence>
<organism evidence="2 3">
    <name type="scientific">Gouania willdenowi</name>
    <name type="common">Blunt-snouted clingfish</name>
    <name type="synonym">Lepadogaster willdenowi</name>
    <dbReference type="NCBI Taxonomy" id="441366"/>
    <lineage>
        <taxon>Eukaryota</taxon>
        <taxon>Metazoa</taxon>
        <taxon>Chordata</taxon>
        <taxon>Craniata</taxon>
        <taxon>Vertebrata</taxon>
        <taxon>Euteleostomi</taxon>
        <taxon>Actinopterygii</taxon>
        <taxon>Neopterygii</taxon>
        <taxon>Teleostei</taxon>
        <taxon>Neoteleostei</taxon>
        <taxon>Acanthomorphata</taxon>
        <taxon>Ovalentaria</taxon>
        <taxon>Blenniimorphae</taxon>
        <taxon>Blenniiformes</taxon>
        <taxon>Gobiesocoidei</taxon>
        <taxon>Gobiesocidae</taxon>
        <taxon>Gobiesocinae</taxon>
        <taxon>Gouania</taxon>
    </lineage>
</organism>
<dbReference type="AlphaFoldDB" id="A0A8C5D9D9"/>
<reference evidence="2" key="1">
    <citation type="submission" date="2020-06" db="EMBL/GenBank/DDBJ databases">
        <authorList>
            <consortium name="Wellcome Sanger Institute Data Sharing"/>
        </authorList>
    </citation>
    <scope>NUCLEOTIDE SEQUENCE [LARGE SCALE GENOMIC DNA]</scope>
</reference>
<evidence type="ECO:0000313" key="3">
    <source>
        <dbReference type="Proteomes" id="UP000694680"/>
    </source>
</evidence>
<evidence type="ECO:0000313" key="2">
    <source>
        <dbReference type="Ensembl" id="ENSGWIP00000002632.1"/>
    </source>
</evidence>